<name>A0ABV9H8M5_9HYPH</name>
<evidence type="ECO:0000313" key="2">
    <source>
        <dbReference type="Proteomes" id="UP001596042"/>
    </source>
</evidence>
<dbReference type="InterPro" id="IPR038578">
    <property type="entry name" value="GT29-like_sf"/>
</dbReference>
<sequence>MKKQLFIVGNAPLSRDLSSEVDAADYVVRFNEPSKPFGLSGTRTDLLMLVTSGKAAQRHVQDPQFLLTPTFRAAREVMFVYHPSIIRRYHPKPNILSRLKGHRDDWTMQTIEVVGNAGKPIRIMPPEFYIDGCLELGITEENMRKIFPSTGFLGIWHMLKQCPAEDWDIRICGFTWQGWKRHAWTAERAWVERHMETGRIIKVD</sequence>
<dbReference type="Proteomes" id="UP001596042">
    <property type="component" value="Unassembled WGS sequence"/>
</dbReference>
<reference evidence="2" key="1">
    <citation type="journal article" date="2019" name="Int. J. Syst. Evol. Microbiol.">
        <title>The Global Catalogue of Microorganisms (GCM) 10K type strain sequencing project: providing services to taxonomists for standard genome sequencing and annotation.</title>
        <authorList>
            <consortium name="The Broad Institute Genomics Platform"/>
            <consortium name="The Broad Institute Genome Sequencing Center for Infectious Disease"/>
            <person name="Wu L."/>
            <person name="Ma J."/>
        </authorList>
    </citation>
    <scope>NUCLEOTIDE SEQUENCE [LARGE SCALE GENOMIC DNA]</scope>
    <source>
        <strain evidence="2">CGMCC 1.15731</strain>
    </source>
</reference>
<accession>A0ABV9H8M5</accession>
<organism evidence="1 2">
    <name type="scientific">Daeguia caeni</name>
    <dbReference type="NCBI Taxonomy" id="439612"/>
    <lineage>
        <taxon>Bacteria</taxon>
        <taxon>Pseudomonadati</taxon>
        <taxon>Pseudomonadota</taxon>
        <taxon>Alphaproteobacteria</taxon>
        <taxon>Hyphomicrobiales</taxon>
        <taxon>Brucellaceae</taxon>
        <taxon>Daeguia</taxon>
    </lineage>
</organism>
<dbReference type="EMBL" id="JBHSEL010000107">
    <property type="protein sequence ID" value="MFC4625684.1"/>
    <property type="molecule type" value="Genomic_DNA"/>
</dbReference>
<keyword evidence="2" id="KW-1185">Reference proteome</keyword>
<evidence type="ECO:0000313" key="1">
    <source>
        <dbReference type="EMBL" id="MFC4625684.1"/>
    </source>
</evidence>
<protein>
    <recommendedName>
        <fullName evidence="3">Urease-associated protein</fullName>
    </recommendedName>
</protein>
<dbReference type="Gene3D" id="3.90.1480.20">
    <property type="entry name" value="Glycosyl transferase family 29"/>
    <property type="match status" value="1"/>
</dbReference>
<comment type="caution">
    <text evidence="1">The sequence shown here is derived from an EMBL/GenBank/DDBJ whole genome shotgun (WGS) entry which is preliminary data.</text>
</comment>
<dbReference type="RefSeq" id="WP_374834063.1">
    <property type="nucleotide sequence ID" value="NZ_JBHEEZ010000039.1"/>
</dbReference>
<proteinExistence type="predicted"/>
<evidence type="ECO:0008006" key="3">
    <source>
        <dbReference type="Google" id="ProtNLM"/>
    </source>
</evidence>
<gene>
    <name evidence="1" type="ORF">ACFO1V_10745</name>
</gene>